<keyword evidence="4" id="KW-1003">Cell membrane</keyword>
<dbReference type="CDD" id="cd06550">
    <property type="entry name" value="TM_ABC_iron-siderophores_like"/>
    <property type="match status" value="1"/>
</dbReference>
<dbReference type="GO" id="GO:0005886">
    <property type="term" value="C:plasma membrane"/>
    <property type="evidence" value="ECO:0007669"/>
    <property type="project" value="UniProtKB-SubCell"/>
</dbReference>
<dbReference type="KEGG" id="ahg:AHOG_18845"/>
<accession>A0A221W6M9</accession>
<proteinExistence type="inferred from homology"/>
<organism evidence="8 9">
    <name type="scientific">Actinoalloteichus hoggarensis</name>
    <dbReference type="NCBI Taxonomy" id="1470176"/>
    <lineage>
        <taxon>Bacteria</taxon>
        <taxon>Bacillati</taxon>
        <taxon>Actinomycetota</taxon>
        <taxon>Actinomycetes</taxon>
        <taxon>Pseudonocardiales</taxon>
        <taxon>Pseudonocardiaceae</taxon>
        <taxon>Actinoalloteichus</taxon>
    </lineage>
</organism>
<evidence type="ECO:0000313" key="8">
    <source>
        <dbReference type="EMBL" id="ASO21394.1"/>
    </source>
</evidence>
<evidence type="ECO:0000256" key="5">
    <source>
        <dbReference type="ARBA" id="ARBA00022692"/>
    </source>
</evidence>
<comment type="subcellular location">
    <subcellularLocation>
        <location evidence="1">Cell membrane</location>
        <topology evidence="1">Multi-pass membrane protein</topology>
    </subcellularLocation>
</comment>
<dbReference type="PANTHER" id="PTHR30472">
    <property type="entry name" value="FERRIC ENTEROBACTIN TRANSPORT SYSTEM PERMEASE PROTEIN"/>
    <property type="match status" value="1"/>
</dbReference>
<keyword evidence="9" id="KW-1185">Reference proteome</keyword>
<dbReference type="AlphaFoldDB" id="A0A221W6M9"/>
<keyword evidence="5" id="KW-0812">Transmembrane</keyword>
<evidence type="ECO:0000256" key="2">
    <source>
        <dbReference type="ARBA" id="ARBA00007935"/>
    </source>
</evidence>
<dbReference type="Pfam" id="PF01032">
    <property type="entry name" value="FecCD"/>
    <property type="match status" value="1"/>
</dbReference>
<dbReference type="FunFam" id="1.10.3470.10:FF:000001">
    <property type="entry name" value="Vitamin B12 ABC transporter permease BtuC"/>
    <property type="match status" value="1"/>
</dbReference>
<evidence type="ECO:0000256" key="1">
    <source>
        <dbReference type="ARBA" id="ARBA00004651"/>
    </source>
</evidence>
<keyword evidence="3" id="KW-0813">Transport</keyword>
<keyword evidence="6" id="KW-1133">Transmembrane helix</keyword>
<evidence type="ECO:0000256" key="4">
    <source>
        <dbReference type="ARBA" id="ARBA00022475"/>
    </source>
</evidence>
<comment type="similarity">
    <text evidence="2">Belongs to the binding-protein-dependent transport system permease family. FecCD subfamily.</text>
</comment>
<dbReference type="RefSeq" id="WP_376700056.1">
    <property type="nucleotide sequence ID" value="NZ_CP022521.1"/>
</dbReference>
<dbReference type="GO" id="GO:0022857">
    <property type="term" value="F:transmembrane transporter activity"/>
    <property type="evidence" value="ECO:0007669"/>
    <property type="project" value="InterPro"/>
</dbReference>
<dbReference type="InterPro" id="IPR000522">
    <property type="entry name" value="ABC_transptr_permease_BtuC"/>
</dbReference>
<gene>
    <name evidence="8" type="primary">hmuU5</name>
    <name evidence="8" type="ORF">AHOG_18845</name>
</gene>
<dbReference type="Proteomes" id="UP000204221">
    <property type="component" value="Chromosome"/>
</dbReference>
<name>A0A221W6M9_9PSEU</name>
<dbReference type="PANTHER" id="PTHR30472:SF25">
    <property type="entry name" value="ABC TRANSPORTER PERMEASE PROTEIN MJ0876-RELATED"/>
    <property type="match status" value="1"/>
</dbReference>
<protein>
    <submittedName>
        <fullName evidence="8">Hemin transport system permease protein HmuU</fullName>
    </submittedName>
</protein>
<evidence type="ECO:0000256" key="7">
    <source>
        <dbReference type="ARBA" id="ARBA00023136"/>
    </source>
</evidence>
<dbReference type="GO" id="GO:0033214">
    <property type="term" value="P:siderophore-iron import into cell"/>
    <property type="evidence" value="ECO:0007669"/>
    <property type="project" value="TreeGrafter"/>
</dbReference>
<evidence type="ECO:0000313" key="9">
    <source>
        <dbReference type="Proteomes" id="UP000204221"/>
    </source>
</evidence>
<dbReference type="Gene3D" id="1.10.3470.10">
    <property type="entry name" value="ABC transporter involved in vitamin B12 uptake, BtuC"/>
    <property type="match status" value="1"/>
</dbReference>
<dbReference type="SUPFAM" id="SSF81345">
    <property type="entry name" value="ABC transporter involved in vitamin B12 uptake, BtuC"/>
    <property type="match status" value="1"/>
</dbReference>
<reference evidence="8 9" key="1">
    <citation type="submission" date="2017-07" db="EMBL/GenBank/DDBJ databases">
        <title>Complete genome sequence of Actinoalloteichus hoggarensis DSM 45943, type strain of Actinoalloteichus hoggarensis.</title>
        <authorList>
            <person name="Ruckert C."/>
            <person name="Nouioui I."/>
            <person name="Willmese J."/>
            <person name="van Wezel G."/>
            <person name="Klenk H.-P."/>
            <person name="Kalinowski J."/>
            <person name="Zotchev S.B."/>
        </authorList>
    </citation>
    <scope>NUCLEOTIDE SEQUENCE [LARGE SCALE GENOMIC DNA]</scope>
    <source>
        <strain evidence="8 9">DSM 45943</strain>
    </source>
</reference>
<keyword evidence="7" id="KW-0472">Membrane</keyword>
<sequence length="364" mass="36893">MSNSDPHRGVRTVSIDPVAPPVAVLPRPTRLRLRHLLGSTAALLAVVTVSVLIGAVDLGPTRVLAEIGAQLTGGVSPLSEREAAILWQLRVPRVVLACLVGAALASAGAAFQGVFRNPLADPYLLGAAAGAGLGATLALTVLPGTADWIVGPVQFAAFIGSLGGVGLAWLLGRSASAGSATLVLAGVAVASFLTAGQTLVQQLHTEDLRRIYAWVLGGVNTTGWHDVLLVLPYVVACSAVLCACGRLLDLLGVGDEEAAALGVRPGRVRLAVLIAASLATAAAVSVAGLIGFVGIVVPHLVRLIVASSYRVVVPLSLLGGAAFLTAADMVARTVIAPAELPIGVITAFAGAPFFAVILRMRSRG</sequence>
<evidence type="ECO:0000256" key="6">
    <source>
        <dbReference type="ARBA" id="ARBA00022989"/>
    </source>
</evidence>
<dbReference type="InterPro" id="IPR037294">
    <property type="entry name" value="ABC_BtuC-like"/>
</dbReference>
<dbReference type="EMBL" id="CP022521">
    <property type="protein sequence ID" value="ASO21394.1"/>
    <property type="molecule type" value="Genomic_DNA"/>
</dbReference>
<evidence type="ECO:0000256" key="3">
    <source>
        <dbReference type="ARBA" id="ARBA00022448"/>
    </source>
</evidence>